<organism evidence="8 9">
    <name type="scientific">Paramarasmius palmivorus</name>
    <dbReference type="NCBI Taxonomy" id="297713"/>
    <lineage>
        <taxon>Eukaryota</taxon>
        <taxon>Fungi</taxon>
        <taxon>Dikarya</taxon>
        <taxon>Basidiomycota</taxon>
        <taxon>Agaricomycotina</taxon>
        <taxon>Agaricomycetes</taxon>
        <taxon>Agaricomycetidae</taxon>
        <taxon>Agaricales</taxon>
        <taxon>Marasmiineae</taxon>
        <taxon>Marasmiaceae</taxon>
        <taxon>Paramarasmius</taxon>
    </lineage>
</organism>
<evidence type="ECO:0000256" key="6">
    <source>
        <dbReference type="SAM" id="Phobius"/>
    </source>
</evidence>
<dbReference type="Pfam" id="PF20684">
    <property type="entry name" value="Fung_rhodopsin"/>
    <property type="match status" value="1"/>
</dbReference>
<gene>
    <name evidence="8" type="ORF">VNI00_006906</name>
</gene>
<dbReference type="AlphaFoldDB" id="A0AAW0D843"/>
<comment type="caution">
    <text evidence="8">The sequence shown here is derived from an EMBL/GenBank/DDBJ whole genome shotgun (WGS) entry which is preliminary data.</text>
</comment>
<dbReference type="PANTHER" id="PTHR33048">
    <property type="entry name" value="PTH11-LIKE INTEGRAL MEMBRANE PROTEIN (AFU_ORTHOLOGUE AFUA_5G11245)"/>
    <property type="match status" value="1"/>
</dbReference>
<evidence type="ECO:0000256" key="2">
    <source>
        <dbReference type="ARBA" id="ARBA00022692"/>
    </source>
</evidence>
<keyword evidence="3 6" id="KW-1133">Transmembrane helix</keyword>
<feature type="transmembrane region" description="Helical" evidence="6">
    <location>
        <begin position="190"/>
        <end position="212"/>
    </location>
</feature>
<evidence type="ECO:0000256" key="5">
    <source>
        <dbReference type="ARBA" id="ARBA00038359"/>
    </source>
</evidence>
<name>A0AAW0D843_9AGAR</name>
<dbReference type="PANTHER" id="PTHR33048:SF47">
    <property type="entry name" value="INTEGRAL MEMBRANE PROTEIN-RELATED"/>
    <property type="match status" value="1"/>
</dbReference>
<dbReference type="EMBL" id="JAYKXP010000021">
    <property type="protein sequence ID" value="KAK7047240.1"/>
    <property type="molecule type" value="Genomic_DNA"/>
</dbReference>
<feature type="transmembrane region" description="Helical" evidence="6">
    <location>
        <begin position="84"/>
        <end position="105"/>
    </location>
</feature>
<dbReference type="InterPro" id="IPR052337">
    <property type="entry name" value="SAT4-like"/>
</dbReference>
<feature type="transmembrane region" description="Helical" evidence="6">
    <location>
        <begin position="112"/>
        <end position="132"/>
    </location>
</feature>
<reference evidence="8 9" key="1">
    <citation type="submission" date="2024-01" db="EMBL/GenBank/DDBJ databases">
        <title>A draft genome for a cacao thread blight-causing isolate of Paramarasmius palmivorus.</title>
        <authorList>
            <person name="Baruah I.K."/>
            <person name="Bukari Y."/>
            <person name="Amoako-Attah I."/>
            <person name="Meinhardt L.W."/>
            <person name="Bailey B.A."/>
            <person name="Cohen S.P."/>
        </authorList>
    </citation>
    <scope>NUCLEOTIDE SEQUENCE [LARGE SCALE GENOMIC DNA]</scope>
    <source>
        <strain evidence="8 9">GH-12</strain>
    </source>
</reference>
<feature type="domain" description="Rhodopsin" evidence="7">
    <location>
        <begin position="28"/>
        <end position="211"/>
    </location>
</feature>
<feature type="transmembrane region" description="Helical" evidence="6">
    <location>
        <begin position="155"/>
        <end position="178"/>
    </location>
</feature>
<evidence type="ECO:0000256" key="4">
    <source>
        <dbReference type="ARBA" id="ARBA00023136"/>
    </source>
</evidence>
<evidence type="ECO:0000256" key="3">
    <source>
        <dbReference type="ARBA" id="ARBA00022989"/>
    </source>
</evidence>
<keyword evidence="9" id="KW-1185">Reference proteome</keyword>
<dbReference type="GO" id="GO:0016020">
    <property type="term" value="C:membrane"/>
    <property type="evidence" value="ECO:0007669"/>
    <property type="project" value="UniProtKB-SubCell"/>
</dbReference>
<dbReference type="Proteomes" id="UP001383192">
    <property type="component" value="Unassembled WGS sequence"/>
</dbReference>
<evidence type="ECO:0000256" key="1">
    <source>
        <dbReference type="ARBA" id="ARBA00004141"/>
    </source>
</evidence>
<protein>
    <recommendedName>
        <fullName evidence="7">Rhodopsin domain-containing protein</fullName>
    </recommendedName>
</protein>
<keyword evidence="4 6" id="KW-0472">Membrane</keyword>
<keyword evidence="2 6" id="KW-0812">Transmembrane</keyword>
<evidence type="ECO:0000259" key="7">
    <source>
        <dbReference type="Pfam" id="PF20684"/>
    </source>
</evidence>
<proteinExistence type="inferred from homology"/>
<dbReference type="InterPro" id="IPR049326">
    <property type="entry name" value="Rhodopsin_dom_fungi"/>
</dbReference>
<comment type="subcellular location">
    <subcellularLocation>
        <location evidence="1">Membrane</location>
        <topology evidence="1">Multi-pass membrane protein</topology>
    </subcellularLocation>
</comment>
<accession>A0AAW0D843</accession>
<feature type="transmembrane region" description="Helical" evidence="6">
    <location>
        <begin position="6"/>
        <end position="31"/>
    </location>
</feature>
<evidence type="ECO:0000313" key="8">
    <source>
        <dbReference type="EMBL" id="KAK7047240.1"/>
    </source>
</evidence>
<feature type="transmembrane region" description="Helical" evidence="6">
    <location>
        <begin position="43"/>
        <end position="64"/>
    </location>
</feature>
<evidence type="ECO:0000313" key="9">
    <source>
        <dbReference type="Proteomes" id="UP001383192"/>
    </source>
</evidence>
<comment type="similarity">
    <text evidence="5">Belongs to the SAT4 family.</text>
</comment>
<sequence length="353" mass="39453">MVKDPTMTQIQACAITGVIIAVSATCFRLYLRARRRNLWWDDAWAFMSMVAIIIMFTGMLIFTSPPDAHPRATKIAGYYMVDNGFYGCIWCARISILLTVIRMAFGRFRQILKGVVVAILITWSVLFAQVFWTCETEAKWKNEPNPQCMLGKEVAIAQLITDCICDLILIACPTYLLSSMKNRRGLKIRLIAIFSSTIFTTIFSLVHSYMILKGLGLMEFMFAVVEVRFFLYTSRFCVLILHPRIQDVVSLLVVNLTVIATWFFQLKDDGESEETGPSAFANTFLKGRLSGGRNTQAMRGGTTTIGLATFGGITRVEVNTERVVDKGDGNIAVLSSGDDTEANRNSSVEKLGY</sequence>